<comment type="similarity">
    <text evidence="3">Belongs to the fatty acid desaturase type 1 family.</text>
</comment>
<dbReference type="GO" id="GO:0006629">
    <property type="term" value="P:lipid metabolic process"/>
    <property type="evidence" value="ECO:0007669"/>
    <property type="project" value="UniProtKB-KW"/>
</dbReference>
<evidence type="ECO:0000256" key="6">
    <source>
        <dbReference type="ARBA" id="ARBA00022723"/>
    </source>
</evidence>
<evidence type="ECO:0000256" key="8">
    <source>
        <dbReference type="ARBA" id="ARBA00023002"/>
    </source>
</evidence>
<sequence length="481" mass="53139">MASMTIAAPVALAGAKSLKATSRRAGSARAVRGAATAKAAAPRRAARGVLQTRAAITMDMPSAGSGEMTYNETGKWRENFDLSSWAAEVREVEKELKAEIGEDDVDHLNKILTWANCFYYGGLAVLFATPMLFGNVFAAVGGVNPIAAFMMSTAICARWTMVGHHVCHGGYNTAQSEGGVVTGRFHRRTFAKGIARRISDWMDWMMPEAWDVEHNHLHHYQLGEKADPDLVERNMKPLRSGNLPMIARYGQVVGLALIWKWFYYAPNTMKEMYQRKEREAQKAGEDFVNPFKTGELPSTVATVISGVVKPGGMAALVETAKCFAPYALFQFAALPALGYAVGGAQLATGVLLTSILADVITNVHSFIIIATNHVGDDIYRFETETKPRSDDFYLRAVIGSANFRTGGDLNDFFHGWLNYQIEHHMFPDISMKSYQKAQPKIKAICEKHGVPYVQESVWKRVVQLADVMVGKRSMLVWERGD</sequence>
<evidence type="ECO:0000256" key="10">
    <source>
        <dbReference type="ARBA" id="ARBA00023098"/>
    </source>
</evidence>
<keyword evidence="5" id="KW-0812">Transmembrane</keyword>
<keyword evidence="9" id="KW-0408">Iron</keyword>
<dbReference type="PANTHER" id="PTHR19353:SF30">
    <property type="entry name" value="DELTA 8-(E)-SPHINGOLIPID DESATURASE"/>
    <property type="match status" value="1"/>
</dbReference>
<evidence type="ECO:0000256" key="11">
    <source>
        <dbReference type="ARBA" id="ARBA00023136"/>
    </source>
</evidence>
<dbReference type="GeneID" id="9680397"/>
<evidence type="ECO:0000256" key="1">
    <source>
        <dbReference type="ARBA" id="ARBA00004141"/>
    </source>
</evidence>
<dbReference type="Pfam" id="PF00487">
    <property type="entry name" value="FA_desaturase"/>
    <property type="match status" value="1"/>
</dbReference>
<accession>C1MJ24</accession>
<dbReference type="EMBL" id="GG663735">
    <property type="protein sequence ID" value="EEH60489.1"/>
    <property type="molecule type" value="Genomic_DNA"/>
</dbReference>
<dbReference type="GO" id="GO:0016020">
    <property type="term" value="C:membrane"/>
    <property type="evidence" value="ECO:0007669"/>
    <property type="project" value="UniProtKB-SubCell"/>
</dbReference>
<keyword evidence="14" id="KW-1185">Reference proteome</keyword>
<keyword evidence="10" id="KW-0443">Lipid metabolism</keyword>
<protein>
    <submittedName>
        <fullName evidence="13">Predicted protein</fullName>
    </submittedName>
</protein>
<evidence type="ECO:0000313" key="14">
    <source>
        <dbReference type="Proteomes" id="UP000001876"/>
    </source>
</evidence>
<dbReference type="RefSeq" id="XP_003055237.1">
    <property type="nucleotide sequence ID" value="XM_003055191.1"/>
</dbReference>
<keyword evidence="7" id="KW-1133">Transmembrane helix</keyword>
<dbReference type="InterPro" id="IPR012171">
    <property type="entry name" value="Fatty_acid_desaturase"/>
</dbReference>
<feature type="domain" description="Fatty acid desaturase" evidence="12">
    <location>
        <begin position="150"/>
        <end position="454"/>
    </location>
</feature>
<keyword evidence="11" id="KW-0472">Membrane</keyword>
<organism evidence="14">
    <name type="scientific">Micromonas pusilla (strain CCMP1545)</name>
    <name type="common">Picoplanktonic green alga</name>
    <dbReference type="NCBI Taxonomy" id="564608"/>
    <lineage>
        <taxon>Eukaryota</taxon>
        <taxon>Viridiplantae</taxon>
        <taxon>Chlorophyta</taxon>
        <taxon>Mamiellophyceae</taxon>
        <taxon>Mamiellales</taxon>
        <taxon>Mamiellaceae</taxon>
        <taxon>Micromonas</taxon>
    </lineage>
</organism>
<dbReference type="PANTHER" id="PTHR19353">
    <property type="entry name" value="FATTY ACID DESATURASE 2"/>
    <property type="match status" value="1"/>
</dbReference>
<dbReference type="STRING" id="564608.C1MJ24"/>
<reference evidence="13 14" key="1">
    <citation type="journal article" date="2009" name="Science">
        <title>Green evolution and dynamic adaptations revealed by genomes of the marine picoeukaryotes Micromonas.</title>
        <authorList>
            <person name="Worden A.Z."/>
            <person name="Lee J.H."/>
            <person name="Mock T."/>
            <person name="Rouze P."/>
            <person name="Simmons M.P."/>
            <person name="Aerts A.L."/>
            <person name="Allen A.E."/>
            <person name="Cuvelier M.L."/>
            <person name="Derelle E."/>
            <person name="Everett M.V."/>
            <person name="Foulon E."/>
            <person name="Grimwood J."/>
            <person name="Gundlach H."/>
            <person name="Henrissat B."/>
            <person name="Napoli C."/>
            <person name="McDonald S.M."/>
            <person name="Parker M.S."/>
            <person name="Rombauts S."/>
            <person name="Salamov A."/>
            <person name="Von Dassow P."/>
            <person name="Badger J.H."/>
            <person name="Coutinho P.M."/>
            <person name="Demir E."/>
            <person name="Dubchak I."/>
            <person name="Gentemann C."/>
            <person name="Eikrem W."/>
            <person name="Gready J.E."/>
            <person name="John U."/>
            <person name="Lanier W."/>
            <person name="Lindquist E.A."/>
            <person name="Lucas S."/>
            <person name="Mayer K.F."/>
            <person name="Moreau H."/>
            <person name="Not F."/>
            <person name="Otillar R."/>
            <person name="Panaud O."/>
            <person name="Pangilinan J."/>
            <person name="Paulsen I."/>
            <person name="Piegu B."/>
            <person name="Poliakov A."/>
            <person name="Robbens S."/>
            <person name="Schmutz J."/>
            <person name="Toulza E."/>
            <person name="Wyss T."/>
            <person name="Zelensky A."/>
            <person name="Zhou K."/>
            <person name="Armbrust E.V."/>
            <person name="Bhattacharya D."/>
            <person name="Goodenough U.W."/>
            <person name="Van de Peer Y."/>
            <person name="Grigoriev I.V."/>
        </authorList>
    </citation>
    <scope>NUCLEOTIDE SEQUENCE [LARGE SCALE GENOMIC DNA]</scope>
    <source>
        <strain evidence="13 14">CCMP1545</strain>
    </source>
</reference>
<evidence type="ECO:0000256" key="2">
    <source>
        <dbReference type="ARBA" id="ARBA00005189"/>
    </source>
</evidence>
<comment type="pathway">
    <text evidence="2">Lipid metabolism.</text>
</comment>
<name>C1MJ24_MICPC</name>
<dbReference type="eggNOG" id="ENOG502QS6J">
    <property type="taxonomic scope" value="Eukaryota"/>
</dbReference>
<keyword evidence="8" id="KW-0560">Oxidoreductase</keyword>
<evidence type="ECO:0000256" key="7">
    <source>
        <dbReference type="ARBA" id="ARBA00022989"/>
    </source>
</evidence>
<dbReference type="OMA" id="RWTMIAH"/>
<dbReference type="GO" id="GO:0016717">
    <property type="term" value="F:oxidoreductase activity, acting on paired donors, with oxidation of a pair of donors resulting in the reduction of molecular oxygen to two molecules of water"/>
    <property type="evidence" value="ECO:0007669"/>
    <property type="project" value="TreeGrafter"/>
</dbReference>
<gene>
    <name evidence="13" type="ORF">MICPUCDRAFT_46412</name>
</gene>
<evidence type="ECO:0000256" key="5">
    <source>
        <dbReference type="ARBA" id="ARBA00022692"/>
    </source>
</evidence>
<keyword evidence="6" id="KW-0479">Metal-binding</keyword>
<dbReference type="Proteomes" id="UP000001876">
    <property type="component" value="Unassembled WGS sequence"/>
</dbReference>
<keyword evidence="4" id="KW-0349">Heme</keyword>
<evidence type="ECO:0000313" key="13">
    <source>
        <dbReference type="EMBL" id="EEH60489.1"/>
    </source>
</evidence>
<evidence type="ECO:0000256" key="4">
    <source>
        <dbReference type="ARBA" id="ARBA00022617"/>
    </source>
</evidence>
<evidence type="ECO:0000256" key="9">
    <source>
        <dbReference type="ARBA" id="ARBA00023004"/>
    </source>
</evidence>
<evidence type="ECO:0000256" key="3">
    <source>
        <dbReference type="ARBA" id="ARBA00009295"/>
    </source>
</evidence>
<dbReference type="OrthoDB" id="260091at2759"/>
<dbReference type="GO" id="GO:0046872">
    <property type="term" value="F:metal ion binding"/>
    <property type="evidence" value="ECO:0007669"/>
    <property type="project" value="UniProtKB-KW"/>
</dbReference>
<dbReference type="KEGG" id="mpp:MICPUCDRAFT_46412"/>
<comment type="subcellular location">
    <subcellularLocation>
        <location evidence="1">Membrane</location>
        <topology evidence="1">Multi-pass membrane protein</topology>
    </subcellularLocation>
</comment>
<dbReference type="InterPro" id="IPR005804">
    <property type="entry name" value="FA_desaturase_dom"/>
</dbReference>
<dbReference type="AlphaFoldDB" id="C1MJ24"/>
<evidence type="ECO:0000259" key="12">
    <source>
        <dbReference type="Pfam" id="PF00487"/>
    </source>
</evidence>
<proteinExistence type="inferred from homology"/>